<sequence length="77" mass="8154">MQWNITQTITIGQLRVDAVTNSSVLQIGSAGSIQSLSQLYNSGGYTEPAPQLGGSGVQQEVQEENQLLSLVPLPNPT</sequence>
<evidence type="ECO:0000313" key="2">
    <source>
        <dbReference type="Proteomes" id="UP000310636"/>
    </source>
</evidence>
<dbReference type="Pfam" id="PF10803">
    <property type="entry name" value="GerPB"/>
    <property type="match status" value="1"/>
</dbReference>
<dbReference type="AlphaFoldDB" id="A0A4S4BEM5"/>
<dbReference type="EMBL" id="SSOB01000078">
    <property type="protein sequence ID" value="THF72602.1"/>
    <property type="molecule type" value="Genomic_DNA"/>
</dbReference>
<comment type="caution">
    <text evidence="1">The sequence shown here is derived from an EMBL/GenBank/DDBJ whole genome shotgun (WGS) entry which is preliminary data.</text>
</comment>
<accession>A0A4S4BEM5</accession>
<dbReference type="Proteomes" id="UP000310636">
    <property type="component" value="Unassembled WGS sequence"/>
</dbReference>
<proteinExistence type="predicted"/>
<dbReference type="OrthoDB" id="2971631at2"/>
<evidence type="ECO:0000313" key="1">
    <source>
        <dbReference type="EMBL" id="THF72602.1"/>
    </source>
</evidence>
<keyword evidence="2" id="KW-1185">Reference proteome</keyword>
<name>A0A4S4BEM5_9BACL</name>
<dbReference type="RefSeq" id="WP_136374035.1">
    <property type="nucleotide sequence ID" value="NZ_SSOB01000078.1"/>
</dbReference>
<dbReference type="InterPro" id="IPR024255">
    <property type="entry name" value="GerPB"/>
</dbReference>
<gene>
    <name evidence="1" type="ORF">E6C55_32650</name>
</gene>
<organism evidence="1 2">
    <name type="scientific">Cohnella fermenti</name>
    <dbReference type="NCBI Taxonomy" id="2565925"/>
    <lineage>
        <taxon>Bacteria</taxon>
        <taxon>Bacillati</taxon>
        <taxon>Bacillota</taxon>
        <taxon>Bacilli</taxon>
        <taxon>Bacillales</taxon>
        <taxon>Paenibacillaceae</taxon>
        <taxon>Cohnella</taxon>
    </lineage>
</organism>
<protein>
    <submittedName>
        <fullName evidence="1">Spore gernimation protein</fullName>
    </submittedName>
</protein>
<reference evidence="1 2" key="1">
    <citation type="submission" date="2019-04" db="EMBL/GenBank/DDBJ databases">
        <title>Cohnella sp. nov. isolated from preserved vegetables.</title>
        <authorList>
            <person name="Lin S.-Y."/>
            <person name="Hung M.-H."/>
            <person name="Young C.-C."/>
        </authorList>
    </citation>
    <scope>NUCLEOTIDE SEQUENCE [LARGE SCALE GENOMIC DNA]</scope>
    <source>
        <strain evidence="1 2">CC-MHH1044</strain>
    </source>
</reference>